<reference evidence="3" key="1">
    <citation type="submission" date="2021-04" db="EMBL/GenBank/DDBJ databases">
        <authorList>
            <consortium name="Wellcome Sanger Institute Data Sharing"/>
        </authorList>
    </citation>
    <scope>NUCLEOTIDE SEQUENCE [LARGE SCALE GENOMIC DNA]</scope>
</reference>
<evidence type="ECO:0000256" key="1">
    <source>
        <dbReference type="SAM" id="MobiDB-lite"/>
    </source>
</evidence>
<dbReference type="InterPro" id="IPR026555">
    <property type="entry name" value="NSL3/Tex30"/>
</dbReference>
<dbReference type="Pfam" id="PF23154">
    <property type="entry name" value="KANSL3_1st"/>
    <property type="match status" value="1"/>
</dbReference>
<dbReference type="Ensembl" id="ENSSAUT00010016893.1">
    <property type="protein sequence ID" value="ENSSAUP00010015938.1"/>
    <property type="gene ID" value="ENSSAUG00010006617.1"/>
</dbReference>
<reference evidence="3" key="3">
    <citation type="submission" date="2025-09" db="UniProtKB">
        <authorList>
            <consortium name="Ensembl"/>
        </authorList>
    </citation>
    <scope>IDENTIFICATION</scope>
</reference>
<dbReference type="PANTHER" id="PTHR13136:SF16">
    <property type="entry name" value="KAT8 REGULATORY NSL COMPLEX SUBUNIT 3"/>
    <property type="match status" value="1"/>
</dbReference>
<dbReference type="GeneTree" id="ENSGT00390000007636"/>
<organism evidence="3 4">
    <name type="scientific">Sparus aurata</name>
    <name type="common">Gilthead sea bream</name>
    <dbReference type="NCBI Taxonomy" id="8175"/>
    <lineage>
        <taxon>Eukaryota</taxon>
        <taxon>Metazoa</taxon>
        <taxon>Chordata</taxon>
        <taxon>Craniata</taxon>
        <taxon>Vertebrata</taxon>
        <taxon>Euteleostomi</taxon>
        <taxon>Actinopterygii</taxon>
        <taxon>Neopterygii</taxon>
        <taxon>Teleostei</taxon>
        <taxon>Neoteleostei</taxon>
        <taxon>Acanthomorphata</taxon>
        <taxon>Eupercaria</taxon>
        <taxon>Spariformes</taxon>
        <taxon>Sparidae</taxon>
        <taxon>Sparus</taxon>
    </lineage>
</organism>
<gene>
    <name evidence="3" type="primary">KANSL3</name>
    <name evidence="3" type="synonym">kansl3</name>
</gene>
<dbReference type="AlphaFoldDB" id="A0A671UPT8"/>
<evidence type="ECO:0000313" key="3">
    <source>
        <dbReference type="Ensembl" id="ENSSAUP00010015938.1"/>
    </source>
</evidence>
<feature type="domain" description="KANSL3 helical" evidence="2">
    <location>
        <begin position="93"/>
        <end position="235"/>
    </location>
</feature>
<accession>A0A671UPT8</accession>
<proteinExistence type="predicted"/>
<sequence length="774" mass="83594">MMHRGGDKDFQISARKMGTSLLFQLSAHERELDLVFLDHSYAKPWNAHPDASSARPTRTLFVAPRRQPEVLESDSVIDVETVTPTPVPLYDNQKALSVMKECERHVLFARTVAESPPPPDDWEEHINKTGWSVAQNKLFNKVLKALQAERLARLANENASNEPILRRIAVDKCARKVRHALASVNWDTKLTQWLHTTMIESLSLAMLAAYLDVLQTLKSKLPLLIDRMLLTTTKTGAPSAEALSLLLKRPWDPAVGVLSQNKPSKLSGSPLILIAPSSPTNPALSTSRRMRFWQSQLSCLGKVIPVHSHVNSSANIGITQCLEHMLGTVRAKVMEVHSHFPHKPIILVGWNAGALIACHVRPLVTSQINSAKMKTEGLTQTMVDRCIQDEIADFLSGVLTRAEGHGHGSGEMRDLDTEKKKRPRRELPFDMERGRPSSPALRVPISPSGSEDLSSVCSSPTSSPKPKTSGLSPAQKSSLITATQLLKTHMQRSGTVLTHKQAQAQFAAFMKQNMLVRKNLPPGSPPCIFVPVTSDQMEGLDRDELRSHGKRRQTPSPTPSKASKRAKIKVTIVSQSESAGGTISPAAQEGTEPAILTPFLTCAIIYSAFGVFLFSLHIEKPCMAPSASSLLQGLSFSLQEIVTKAPSLPSTASNTGSTQAVCGKPQGQVLSSIGTSSSTLLRAVPVVTTGGVAKTTAIHQLLTNGGLAKLASSLPGLAHITNQTAGQKAPTAITVTLRGAQPSRVGSLSQAAEVVTPPRTHEPKVCLIKASYCS</sequence>
<feature type="region of interest" description="Disordered" evidence="1">
    <location>
        <begin position="402"/>
        <end position="476"/>
    </location>
</feature>
<feature type="compositionally biased region" description="Low complexity" evidence="1">
    <location>
        <begin position="453"/>
        <end position="473"/>
    </location>
</feature>
<dbReference type="GO" id="GO:0045944">
    <property type="term" value="P:positive regulation of transcription by RNA polymerase II"/>
    <property type="evidence" value="ECO:0007669"/>
    <property type="project" value="TreeGrafter"/>
</dbReference>
<dbReference type="InterPro" id="IPR056519">
    <property type="entry name" value="KANSL3_1st"/>
</dbReference>
<evidence type="ECO:0000313" key="4">
    <source>
        <dbReference type="Proteomes" id="UP000472265"/>
    </source>
</evidence>
<feature type="region of interest" description="Disordered" evidence="1">
    <location>
        <begin position="544"/>
        <end position="566"/>
    </location>
</feature>
<dbReference type="Proteomes" id="UP000472265">
    <property type="component" value="Chromosome 5"/>
</dbReference>
<name>A0A671UPT8_SPAAU</name>
<keyword evidence="4" id="KW-1185">Reference proteome</keyword>
<dbReference type="PANTHER" id="PTHR13136">
    <property type="entry name" value="TESTIS DEVELOPMENT PROTEIN PRTD"/>
    <property type="match status" value="1"/>
</dbReference>
<protein>
    <submittedName>
        <fullName evidence="3">KAT8 regulatory NSL complex subunit 3</fullName>
    </submittedName>
</protein>
<feature type="compositionally biased region" description="Basic and acidic residues" evidence="1">
    <location>
        <begin position="402"/>
        <end position="435"/>
    </location>
</feature>
<evidence type="ECO:0000259" key="2">
    <source>
        <dbReference type="Pfam" id="PF23154"/>
    </source>
</evidence>
<dbReference type="GO" id="GO:0044545">
    <property type="term" value="C:NSL complex"/>
    <property type="evidence" value="ECO:0007669"/>
    <property type="project" value="TreeGrafter"/>
</dbReference>
<reference evidence="3" key="2">
    <citation type="submission" date="2025-08" db="UniProtKB">
        <authorList>
            <consortium name="Ensembl"/>
        </authorList>
    </citation>
    <scope>IDENTIFICATION</scope>
</reference>